<dbReference type="InterPro" id="IPR036724">
    <property type="entry name" value="Cobalamin-bd_sf"/>
</dbReference>
<keyword evidence="2 5" id="KW-0479">Metal-binding</keyword>
<comment type="similarity">
    <text evidence="5">Belongs to the methylaspartate mutase GlmS subunit family.</text>
</comment>
<dbReference type="NCBIfam" id="TIGR01501">
    <property type="entry name" value="MthylAspMutase"/>
    <property type="match status" value="1"/>
</dbReference>
<feature type="binding site" evidence="5">
    <location>
        <begin position="23"/>
        <end position="27"/>
    </location>
    <ligand>
        <name>adenosylcob(III)alamin</name>
        <dbReference type="ChEBI" id="CHEBI:18408"/>
    </ligand>
</feature>
<proteinExistence type="inferred from homology"/>
<dbReference type="EMBL" id="FNGO01000017">
    <property type="protein sequence ID" value="SDM11310.1"/>
    <property type="molecule type" value="Genomic_DNA"/>
</dbReference>
<evidence type="ECO:0000256" key="5">
    <source>
        <dbReference type="HAMAP-Rule" id="MF_00526"/>
    </source>
</evidence>
<evidence type="ECO:0000259" key="6">
    <source>
        <dbReference type="PROSITE" id="PS51332"/>
    </source>
</evidence>
<dbReference type="PROSITE" id="PS51332">
    <property type="entry name" value="B12_BINDING"/>
    <property type="match status" value="1"/>
</dbReference>
<dbReference type="GO" id="GO:0050097">
    <property type="term" value="F:methylaspartate mutase activity"/>
    <property type="evidence" value="ECO:0007669"/>
    <property type="project" value="UniProtKB-UniRule"/>
</dbReference>
<name>A0A1G9QK63_9FIRM</name>
<feature type="binding site" evidence="5">
    <location>
        <begin position="103"/>
        <end position="107"/>
    </location>
    <ligand>
        <name>adenosylcob(III)alamin</name>
        <dbReference type="ChEBI" id="CHEBI:18408"/>
    </ligand>
</feature>
<evidence type="ECO:0000256" key="2">
    <source>
        <dbReference type="ARBA" id="ARBA00022723"/>
    </source>
</evidence>
<dbReference type="SUPFAM" id="SSF52242">
    <property type="entry name" value="Cobalamin (vitamin B12)-binding domain"/>
    <property type="match status" value="1"/>
</dbReference>
<dbReference type="STRING" id="321763.SAMN04488692_1177"/>
<feature type="binding site" evidence="5">
    <location>
        <begin position="71"/>
        <end position="73"/>
    </location>
    <ligand>
        <name>adenosylcob(III)alamin</name>
        <dbReference type="ChEBI" id="CHEBI:18408"/>
    </ligand>
</feature>
<evidence type="ECO:0000256" key="3">
    <source>
        <dbReference type="ARBA" id="ARBA00023235"/>
    </source>
</evidence>
<sequence>MKEQNGNDGEQDDITVVLGVIGSDVHAIGNQILERALEENGIKPVNIGVMASQEEFVDAAIETDADAIWVSSLYGHGEIDCRGLREKLEERGIGDVIMYIGGNLVIGKKSWEEVEKLYLDMGFDRVYSSDTQPQEAIDDLREDLSAAGDVSGG</sequence>
<dbReference type="NCBIfam" id="NF002612">
    <property type="entry name" value="PRK02261.1"/>
    <property type="match status" value="1"/>
</dbReference>
<dbReference type="GO" id="GO:0031419">
    <property type="term" value="F:cobalamin binding"/>
    <property type="evidence" value="ECO:0007669"/>
    <property type="project" value="UniProtKB-KW"/>
</dbReference>
<dbReference type="AlphaFoldDB" id="A0A1G9QK63"/>
<dbReference type="UniPathway" id="UPA00561">
    <property type="reaction ID" value="UER00617"/>
</dbReference>
<dbReference type="Pfam" id="PF02310">
    <property type="entry name" value="B12-binding"/>
    <property type="match status" value="1"/>
</dbReference>
<reference evidence="7 8" key="1">
    <citation type="submission" date="2016-10" db="EMBL/GenBank/DDBJ databases">
        <authorList>
            <person name="de Groot N.N."/>
        </authorList>
    </citation>
    <scope>NUCLEOTIDE SEQUENCE [LARGE SCALE GENOMIC DNA]</scope>
    <source>
        <strain evidence="7 8">SLAS-1</strain>
    </source>
</reference>
<dbReference type="EC" id="5.4.99.1" evidence="5"/>
<comment type="catalytic activity">
    <reaction evidence="5">
        <text>(2S,3S)-3-methyl-L-aspartate = L-glutamate</text>
        <dbReference type="Rhea" id="RHEA:12857"/>
        <dbReference type="ChEBI" id="CHEBI:29985"/>
        <dbReference type="ChEBI" id="CHEBI:58724"/>
        <dbReference type="EC" id="5.4.99.1"/>
    </reaction>
</comment>
<keyword evidence="4 5" id="KW-0170">Cobalt</keyword>
<dbReference type="InterPro" id="IPR006394">
    <property type="entry name" value="GlmS"/>
</dbReference>
<gene>
    <name evidence="5" type="primary">glmS</name>
    <name evidence="7" type="ORF">SAMN04488692_1177</name>
</gene>
<accession>A0A1G9QK63</accession>
<keyword evidence="1 5" id="KW-0846">Cobalamin</keyword>
<dbReference type="OrthoDB" id="9791348at2"/>
<comment type="subunit">
    <text evidence="5">Heterotetramer composed of 2 epsilon subunits (GlmE) and 2 sigma subunits (GlmS). GlmE exists as a homodimer and GlmS as a monomer.</text>
</comment>
<dbReference type="CDD" id="cd02072">
    <property type="entry name" value="Glm_B12_BD"/>
    <property type="match status" value="1"/>
</dbReference>
<keyword evidence="3 5" id="KW-0413">Isomerase</keyword>
<organism evidence="7 8">
    <name type="scientific">Halarsenatibacter silvermanii</name>
    <dbReference type="NCBI Taxonomy" id="321763"/>
    <lineage>
        <taxon>Bacteria</taxon>
        <taxon>Bacillati</taxon>
        <taxon>Bacillota</taxon>
        <taxon>Clostridia</taxon>
        <taxon>Halanaerobiales</taxon>
        <taxon>Halarsenatibacteraceae</taxon>
        <taxon>Halarsenatibacter</taxon>
    </lineage>
</organism>
<evidence type="ECO:0000313" key="8">
    <source>
        <dbReference type="Proteomes" id="UP000199476"/>
    </source>
</evidence>
<protein>
    <recommendedName>
        <fullName evidence="5">Glutamate mutase sigma subunit</fullName>
        <ecNumber evidence="5">5.4.99.1</ecNumber>
    </recommendedName>
    <alternativeName>
        <fullName evidence="5">Glutamate mutase S chain</fullName>
    </alternativeName>
    <alternativeName>
        <fullName evidence="5">Glutamate mutase small subunit</fullName>
    </alternativeName>
    <alternativeName>
        <fullName evidence="5">Methylaspartate mutase</fullName>
    </alternativeName>
</protein>
<dbReference type="HAMAP" id="MF_00526">
    <property type="entry name" value="Me_Asp_mutase_S"/>
    <property type="match status" value="1"/>
</dbReference>
<comment type="pathway">
    <text evidence="5">Amino-acid degradation; L-glutamate degradation via mesaconate pathway; acetate and pyruvate from L-glutamate: step 1/4.</text>
</comment>
<dbReference type="RefSeq" id="WP_089760948.1">
    <property type="nucleotide sequence ID" value="NZ_FNGO01000017.1"/>
</dbReference>
<dbReference type="Gene3D" id="3.40.50.280">
    <property type="entry name" value="Cobalamin-binding domain"/>
    <property type="match status" value="1"/>
</dbReference>
<feature type="binding site" description="axial binding residue" evidence="5">
    <location>
        <position position="26"/>
    </location>
    <ligand>
        <name>adenosylcob(III)alamin</name>
        <dbReference type="ChEBI" id="CHEBI:18408"/>
    </ligand>
    <ligandPart>
        <name>Co</name>
        <dbReference type="ChEBI" id="CHEBI:27638"/>
    </ligandPart>
</feature>
<dbReference type="GO" id="GO:0046872">
    <property type="term" value="F:metal ion binding"/>
    <property type="evidence" value="ECO:0007669"/>
    <property type="project" value="UniProtKB-KW"/>
</dbReference>
<evidence type="ECO:0000313" key="7">
    <source>
        <dbReference type="EMBL" id="SDM11310.1"/>
    </source>
</evidence>
<dbReference type="GO" id="GO:0019553">
    <property type="term" value="P:L-glutamate catabolic process via L-citramalate"/>
    <property type="evidence" value="ECO:0007669"/>
    <property type="project" value="UniProtKB-UniRule"/>
</dbReference>
<dbReference type="InterPro" id="IPR006158">
    <property type="entry name" value="Cobalamin-bd"/>
</dbReference>
<dbReference type="Proteomes" id="UP000199476">
    <property type="component" value="Unassembled WGS sequence"/>
</dbReference>
<feature type="domain" description="B12-binding" evidence="6">
    <location>
        <begin position="13"/>
        <end position="147"/>
    </location>
</feature>
<comment type="function">
    <text evidence="5">Catalyzes the carbon skeleton rearrangement of L-glutamate to L-threo-3-methylaspartate ((2S,3S)-3-methylaspartate).</text>
</comment>
<evidence type="ECO:0000256" key="1">
    <source>
        <dbReference type="ARBA" id="ARBA00022628"/>
    </source>
</evidence>
<evidence type="ECO:0000256" key="4">
    <source>
        <dbReference type="ARBA" id="ARBA00023285"/>
    </source>
</evidence>
<dbReference type="GO" id="GO:0019670">
    <property type="term" value="P:anaerobic L-glutamate catabolic process"/>
    <property type="evidence" value="ECO:0007669"/>
    <property type="project" value="InterPro"/>
</dbReference>
<keyword evidence="8" id="KW-1185">Reference proteome</keyword>
<comment type="cofactor">
    <cofactor evidence="5">
        <name>adenosylcob(III)alamin</name>
        <dbReference type="ChEBI" id="CHEBI:18408"/>
    </cofactor>
</comment>